<accession>A0A4Y1ZHA1</accession>
<name>A0A4Y1ZHA1_9BACL</name>
<reference evidence="1 2" key="1">
    <citation type="submission" date="2017-11" db="EMBL/GenBank/DDBJ databases">
        <title>Draft Genome Sequence of Sporolactobacillus inulinus NBRC 111894 Isolated from Koso, a Japanese Sugar-Vegetable Fermented Beverage.</title>
        <authorList>
            <person name="Chiou T.Y."/>
            <person name="Oshima K."/>
            <person name="Suda W."/>
            <person name="Hattori M."/>
            <person name="Takahashi T."/>
        </authorList>
    </citation>
    <scope>NUCLEOTIDE SEQUENCE [LARGE SCALE GENOMIC DNA]</scope>
    <source>
        <strain evidence="1 2">NBRC111894</strain>
    </source>
</reference>
<proteinExistence type="predicted"/>
<gene>
    <name evidence="1" type="ORF">NBRC111894_3885</name>
</gene>
<dbReference type="EMBL" id="BEXB01000046">
    <property type="protein sequence ID" value="GAY78331.1"/>
    <property type="molecule type" value="Genomic_DNA"/>
</dbReference>
<comment type="caution">
    <text evidence="1">The sequence shown here is derived from an EMBL/GenBank/DDBJ whole genome shotgun (WGS) entry which is preliminary data.</text>
</comment>
<organism evidence="1 2">
    <name type="scientific">Sporolactobacillus inulinus</name>
    <dbReference type="NCBI Taxonomy" id="2078"/>
    <lineage>
        <taxon>Bacteria</taxon>
        <taxon>Bacillati</taxon>
        <taxon>Bacillota</taxon>
        <taxon>Bacilli</taxon>
        <taxon>Bacillales</taxon>
        <taxon>Sporolactobacillaceae</taxon>
        <taxon>Sporolactobacillus</taxon>
    </lineage>
</organism>
<evidence type="ECO:0000313" key="1">
    <source>
        <dbReference type="EMBL" id="GAY78331.1"/>
    </source>
</evidence>
<evidence type="ECO:0000313" key="2">
    <source>
        <dbReference type="Proteomes" id="UP000319716"/>
    </source>
</evidence>
<sequence length="45" mass="5249">MRHFCGLHRVSLLSFHSCVLKFNALIAYCFLQRHVSFIVAEKIGR</sequence>
<protein>
    <submittedName>
        <fullName evidence="1">Uncharacterized protein</fullName>
    </submittedName>
</protein>
<dbReference type="Proteomes" id="UP000319716">
    <property type="component" value="Unassembled WGS sequence"/>
</dbReference>
<dbReference type="AlphaFoldDB" id="A0A4Y1ZHA1"/>